<keyword evidence="3" id="KW-1185">Reference proteome</keyword>
<dbReference type="KEGG" id="mmor:MMOR_22100"/>
<dbReference type="AlphaFoldDB" id="A0AAD1HA41"/>
<dbReference type="Proteomes" id="UP000466681">
    <property type="component" value="Chromosome"/>
</dbReference>
<dbReference type="EMBL" id="AP022560">
    <property type="protein sequence ID" value="BBX01274.1"/>
    <property type="molecule type" value="Genomic_DNA"/>
</dbReference>
<evidence type="ECO:0000313" key="3">
    <source>
        <dbReference type="Proteomes" id="UP000466681"/>
    </source>
</evidence>
<sequence length="93" mass="10370">MHFQAGDLDTCGQQAVLDRADDQMSRVQRNLAGTFALHLNNEAGFDGLHNDFVVQTQREAEAVESRTEVGAGRRYDGTGRQPDRQSLCHKPTR</sequence>
<accession>A0AAD1HA41</accession>
<gene>
    <name evidence="2" type="ORF">MMOR_22100</name>
</gene>
<feature type="region of interest" description="Disordered" evidence="1">
    <location>
        <begin position="59"/>
        <end position="93"/>
    </location>
</feature>
<protein>
    <submittedName>
        <fullName evidence="2">Uncharacterized protein</fullName>
    </submittedName>
</protein>
<proteinExistence type="predicted"/>
<evidence type="ECO:0000256" key="1">
    <source>
        <dbReference type="SAM" id="MobiDB-lite"/>
    </source>
</evidence>
<evidence type="ECO:0000313" key="2">
    <source>
        <dbReference type="EMBL" id="BBX01274.1"/>
    </source>
</evidence>
<organism evidence="2 3">
    <name type="scientific">Mycolicibacterium moriokaense</name>
    <dbReference type="NCBI Taxonomy" id="39691"/>
    <lineage>
        <taxon>Bacteria</taxon>
        <taxon>Bacillati</taxon>
        <taxon>Actinomycetota</taxon>
        <taxon>Actinomycetes</taxon>
        <taxon>Mycobacteriales</taxon>
        <taxon>Mycobacteriaceae</taxon>
        <taxon>Mycolicibacterium</taxon>
    </lineage>
</organism>
<name>A0AAD1HA41_9MYCO</name>
<feature type="compositionally biased region" description="Basic and acidic residues" evidence="1">
    <location>
        <begin position="59"/>
        <end position="83"/>
    </location>
</feature>
<reference evidence="2 3" key="1">
    <citation type="journal article" date="2019" name="Emerg. Microbes Infect.">
        <title>Comprehensive subspecies identification of 175 nontuberculous mycobacteria species based on 7547 genomic profiles.</title>
        <authorList>
            <person name="Matsumoto Y."/>
            <person name="Kinjo T."/>
            <person name="Motooka D."/>
            <person name="Nabeya D."/>
            <person name="Jung N."/>
            <person name="Uechi K."/>
            <person name="Horii T."/>
            <person name="Iida T."/>
            <person name="Fujita J."/>
            <person name="Nakamura S."/>
        </authorList>
    </citation>
    <scope>NUCLEOTIDE SEQUENCE [LARGE SCALE GENOMIC DNA]</scope>
    <source>
        <strain evidence="2 3">JCM 6375</strain>
    </source>
</reference>